<accession>A0A211ZK67</accession>
<dbReference type="GO" id="GO:0008233">
    <property type="term" value="F:peptidase activity"/>
    <property type="evidence" value="ECO:0007669"/>
    <property type="project" value="UniProtKB-KW"/>
</dbReference>
<evidence type="ECO:0000256" key="7">
    <source>
        <dbReference type="SAM" id="MobiDB-lite"/>
    </source>
</evidence>
<dbReference type="InterPro" id="IPR010200">
    <property type="entry name" value="HflC"/>
</dbReference>
<keyword evidence="5" id="KW-0472">Membrane</keyword>
<evidence type="ECO:0000256" key="3">
    <source>
        <dbReference type="ARBA" id="ARBA00022692"/>
    </source>
</evidence>
<evidence type="ECO:0000256" key="4">
    <source>
        <dbReference type="ARBA" id="ARBA00022989"/>
    </source>
</evidence>
<evidence type="ECO:0000259" key="8">
    <source>
        <dbReference type="SMART" id="SM00244"/>
    </source>
</evidence>
<sequence length="328" mass="35661">MNAKLAALGAAIVVVGLVLVDSLYTVGQNEQALVLQFGEVVKIESEPGLKLKLPVVQNVQFYEKRVLDVDPPVEQVILSDQRRLDVDSYARYRIADPLLFFQSVRNEATASTRISGFVNNALRNVLGNYNQLDVLSEQRGPIMRSIRDSVEANAKPLGIEVVDVRIVRADVPEGTVQSVYDRMRSEREREAAQYRAQGAEYSAQIKSSADRERTVLLAEAERKAQELRGQGDADAIKVQADAYGADPQFFSFYRSLEAYRTALGASGTTLVLSPKGDFFKYFNDATGRGLVPAVTQQTPSGPSPAPSPAPAVPEVPAQPVPATPGNPG</sequence>
<dbReference type="InterPro" id="IPR036013">
    <property type="entry name" value="Band_7/SPFH_dom_sf"/>
</dbReference>
<dbReference type="OrthoDB" id="9812991at2"/>
<evidence type="ECO:0000313" key="10">
    <source>
        <dbReference type="Proteomes" id="UP000196655"/>
    </source>
</evidence>
<dbReference type="Pfam" id="PF01145">
    <property type="entry name" value="Band_7"/>
    <property type="match status" value="1"/>
</dbReference>
<dbReference type="STRING" id="1122125.GCA_000423185_02687"/>
<dbReference type="AlphaFoldDB" id="A0A211ZK67"/>
<keyword evidence="9" id="KW-0645">Protease</keyword>
<keyword evidence="10" id="KW-1185">Reference proteome</keyword>
<evidence type="ECO:0000313" key="9">
    <source>
        <dbReference type="EMBL" id="OWJ65584.1"/>
    </source>
</evidence>
<dbReference type="SMART" id="SM00244">
    <property type="entry name" value="PHB"/>
    <property type="match status" value="1"/>
</dbReference>
<dbReference type="SUPFAM" id="SSF117892">
    <property type="entry name" value="Band 7/SPFH domain"/>
    <property type="match status" value="1"/>
</dbReference>
<feature type="compositionally biased region" description="Pro residues" evidence="7">
    <location>
        <begin position="301"/>
        <end position="328"/>
    </location>
</feature>
<protein>
    <recommendedName>
        <fullName evidence="6">Protein HflC</fullName>
    </recommendedName>
</protein>
<feature type="region of interest" description="Disordered" evidence="7">
    <location>
        <begin position="292"/>
        <end position="328"/>
    </location>
</feature>
<evidence type="ECO:0000256" key="1">
    <source>
        <dbReference type="ARBA" id="ARBA00004167"/>
    </source>
</evidence>
<keyword evidence="4" id="KW-1133">Transmembrane helix</keyword>
<dbReference type="PIRSF" id="PIRSF005651">
    <property type="entry name" value="HflC"/>
    <property type="match status" value="1"/>
</dbReference>
<dbReference type="EMBL" id="NHON01000035">
    <property type="protein sequence ID" value="OWJ65584.1"/>
    <property type="molecule type" value="Genomic_DNA"/>
</dbReference>
<dbReference type="InterPro" id="IPR001107">
    <property type="entry name" value="Band_7"/>
</dbReference>
<gene>
    <name evidence="9" type="ORF">BWR60_18900</name>
</gene>
<evidence type="ECO:0000256" key="2">
    <source>
        <dbReference type="ARBA" id="ARBA00007862"/>
    </source>
</evidence>
<organism evidence="9 10">
    <name type="scientific">Inquilinus limosus</name>
    <dbReference type="NCBI Taxonomy" id="171674"/>
    <lineage>
        <taxon>Bacteria</taxon>
        <taxon>Pseudomonadati</taxon>
        <taxon>Pseudomonadota</taxon>
        <taxon>Alphaproteobacteria</taxon>
        <taxon>Rhodospirillales</taxon>
        <taxon>Rhodospirillaceae</taxon>
        <taxon>Inquilinus</taxon>
    </lineage>
</organism>
<evidence type="ECO:0000256" key="6">
    <source>
        <dbReference type="PIRNR" id="PIRNR005651"/>
    </source>
</evidence>
<comment type="similarity">
    <text evidence="2 6">Belongs to the band 7/mec-2 family. HflC subfamily.</text>
</comment>
<reference evidence="10" key="1">
    <citation type="submission" date="2017-05" db="EMBL/GenBank/DDBJ databases">
        <authorList>
            <person name="Macchi M."/>
            <person name="Festa S."/>
            <person name="Coppotelli B.M."/>
            <person name="Morelli I.S."/>
        </authorList>
    </citation>
    <scope>NUCLEOTIDE SEQUENCE [LARGE SCALE GENOMIC DNA]</scope>
    <source>
        <strain evidence="10">I</strain>
    </source>
</reference>
<name>A0A211ZK67_9PROT</name>
<dbReference type="Proteomes" id="UP000196655">
    <property type="component" value="Unassembled WGS sequence"/>
</dbReference>
<proteinExistence type="inferred from homology"/>
<feature type="domain" description="Band 7" evidence="8">
    <location>
        <begin position="21"/>
        <end position="183"/>
    </location>
</feature>
<dbReference type="PANTHER" id="PTHR42911">
    <property type="entry name" value="MODULATOR OF FTSH PROTEASE HFLC"/>
    <property type="match status" value="1"/>
</dbReference>
<comment type="function">
    <text evidence="6">HflC and HflK could regulate a protease.</text>
</comment>
<comment type="caution">
    <text evidence="9">The sequence shown here is derived from an EMBL/GenBank/DDBJ whole genome shotgun (WGS) entry which is preliminary data.</text>
</comment>
<dbReference type="GO" id="GO:0006508">
    <property type="term" value="P:proteolysis"/>
    <property type="evidence" value="ECO:0007669"/>
    <property type="project" value="UniProtKB-KW"/>
</dbReference>
<comment type="subcellular location">
    <subcellularLocation>
        <location evidence="1">Membrane</location>
        <topology evidence="1">Single-pass membrane protein</topology>
    </subcellularLocation>
</comment>
<dbReference type="PANTHER" id="PTHR42911:SF1">
    <property type="entry name" value="MODULATOR OF FTSH PROTEASE HFLC"/>
    <property type="match status" value="1"/>
</dbReference>
<keyword evidence="9" id="KW-0378">Hydrolase</keyword>
<dbReference type="Gene3D" id="3.30.479.30">
    <property type="entry name" value="Band 7 domain"/>
    <property type="match status" value="1"/>
</dbReference>
<dbReference type="RefSeq" id="WP_088152582.1">
    <property type="nucleotide sequence ID" value="NZ_NHON01000035.1"/>
</dbReference>
<evidence type="ECO:0000256" key="5">
    <source>
        <dbReference type="ARBA" id="ARBA00023136"/>
    </source>
</evidence>
<keyword evidence="3" id="KW-0812">Transmembrane</keyword>
<dbReference type="GO" id="GO:0016020">
    <property type="term" value="C:membrane"/>
    <property type="evidence" value="ECO:0007669"/>
    <property type="project" value="UniProtKB-SubCell"/>
</dbReference>
<dbReference type="CDD" id="cd03405">
    <property type="entry name" value="SPFH_HflC"/>
    <property type="match status" value="1"/>
</dbReference>